<evidence type="ECO:0000256" key="2">
    <source>
        <dbReference type="ARBA" id="ARBA00022679"/>
    </source>
</evidence>
<name>A0A4S4MA11_9APHY</name>
<dbReference type="Pfam" id="PF01793">
    <property type="entry name" value="Glyco_transf_15"/>
    <property type="match status" value="1"/>
</dbReference>
<dbReference type="InterPro" id="IPR002685">
    <property type="entry name" value="Glyco_trans_15"/>
</dbReference>
<dbReference type="InterPro" id="IPR029044">
    <property type="entry name" value="Nucleotide-diphossugar_trans"/>
</dbReference>
<keyword evidence="2" id="KW-0808">Transferase</keyword>
<dbReference type="GO" id="GO:0000032">
    <property type="term" value="P:cell wall mannoprotein biosynthetic process"/>
    <property type="evidence" value="ECO:0007669"/>
    <property type="project" value="TreeGrafter"/>
</dbReference>
<comment type="caution">
    <text evidence="3">The sequence shown here is derived from an EMBL/GenBank/DDBJ whole genome shotgun (WGS) entry which is preliminary data.</text>
</comment>
<keyword evidence="4" id="KW-1185">Reference proteome</keyword>
<comment type="similarity">
    <text evidence="1">Belongs to the glycosyltransferase 15 family.</text>
</comment>
<dbReference type="SUPFAM" id="SSF53448">
    <property type="entry name" value="Nucleotide-diphospho-sugar transferases"/>
    <property type="match status" value="1"/>
</dbReference>
<dbReference type="GO" id="GO:0006487">
    <property type="term" value="P:protein N-linked glycosylation"/>
    <property type="evidence" value="ECO:0007669"/>
    <property type="project" value="TreeGrafter"/>
</dbReference>
<gene>
    <name evidence="3" type="ORF">EUX98_g8372</name>
</gene>
<sequence length="412" mass="49346">MRYNLKSLHPFFKSRLLQLGFLILSVFVLGTWFFHHTSDASGIPIDERYGMAIGSKEYWLSGKFVDHNLDRIPAFDAHYSPINGTLAEIVGYSAVVLYLIADNRLRETILSLSYLYRNVPMYPWPIVLFYTEDLDEEQSREMLKLHLYDALGKDEAAKHFMQRIEFVRLFWSLPVGFSHDKEVVQPVFEHAWPGYHMMCAFYATQIFHHPRLQNVTYYMRMDTDSYIYKPLCYDPIDLMHLRNRSYSFRARTLDPVWVVEGLWDLTDAYARQHPQIEQRMKDNGWEWPAVRKQGKMGEDEYPTYYNNFEVVKLDAFRRAEVRRWLEEIMKVPERVYKYRWGDAPIRYTTVNMFFDVKKDVEDYCGMTYWHNGHHGHDDYANHVIRTVWRVRYSNYERKFVALRMISQVSNSV</sequence>
<dbReference type="Gene3D" id="3.90.550.10">
    <property type="entry name" value="Spore Coat Polysaccharide Biosynthesis Protein SpsA, Chain A"/>
    <property type="match status" value="1"/>
</dbReference>
<dbReference type="EMBL" id="SGPM01000448">
    <property type="protein sequence ID" value="THH21508.1"/>
    <property type="molecule type" value="Genomic_DNA"/>
</dbReference>
<dbReference type="Proteomes" id="UP000308730">
    <property type="component" value="Unassembled WGS sequence"/>
</dbReference>
<evidence type="ECO:0000313" key="4">
    <source>
        <dbReference type="Proteomes" id="UP000308730"/>
    </source>
</evidence>
<dbReference type="AlphaFoldDB" id="A0A4S4MA11"/>
<dbReference type="GO" id="GO:0016020">
    <property type="term" value="C:membrane"/>
    <property type="evidence" value="ECO:0007669"/>
    <property type="project" value="InterPro"/>
</dbReference>
<dbReference type="OrthoDB" id="439943at2759"/>
<dbReference type="PANTHER" id="PTHR31121:SF6">
    <property type="entry name" value="ALPHA-1,2 MANNOSYLTRANSFERASE KTR1"/>
    <property type="match status" value="1"/>
</dbReference>
<evidence type="ECO:0000313" key="3">
    <source>
        <dbReference type="EMBL" id="THH21508.1"/>
    </source>
</evidence>
<proteinExistence type="inferred from homology"/>
<dbReference type="GO" id="GO:0005794">
    <property type="term" value="C:Golgi apparatus"/>
    <property type="evidence" value="ECO:0007669"/>
    <property type="project" value="TreeGrafter"/>
</dbReference>
<dbReference type="PANTHER" id="PTHR31121">
    <property type="entry name" value="ALPHA-1,2 MANNOSYLTRANSFERASE KTR1"/>
    <property type="match status" value="1"/>
</dbReference>
<organism evidence="3 4">
    <name type="scientific">Antrodiella citrinella</name>
    <dbReference type="NCBI Taxonomy" id="2447956"/>
    <lineage>
        <taxon>Eukaryota</taxon>
        <taxon>Fungi</taxon>
        <taxon>Dikarya</taxon>
        <taxon>Basidiomycota</taxon>
        <taxon>Agaricomycotina</taxon>
        <taxon>Agaricomycetes</taxon>
        <taxon>Polyporales</taxon>
        <taxon>Steccherinaceae</taxon>
        <taxon>Antrodiella</taxon>
    </lineage>
</organism>
<reference evidence="3 4" key="1">
    <citation type="submission" date="2019-02" db="EMBL/GenBank/DDBJ databases">
        <title>Genome sequencing of the rare red list fungi Antrodiella citrinella (Flaviporus citrinellus).</title>
        <authorList>
            <person name="Buettner E."/>
            <person name="Kellner H."/>
        </authorList>
    </citation>
    <scope>NUCLEOTIDE SEQUENCE [LARGE SCALE GENOMIC DNA]</scope>
    <source>
        <strain evidence="3 4">DSM 108506</strain>
    </source>
</reference>
<evidence type="ECO:0008006" key="5">
    <source>
        <dbReference type="Google" id="ProtNLM"/>
    </source>
</evidence>
<evidence type="ECO:0000256" key="1">
    <source>
        <dbReference type="ARBA" id="ARBA00007677"/>
    </source>
</evidence>
<dbReference type="GO" id="GO:0000026">
    <property type="term" value="F:alpha-1,2-mannosyltransferase activity"/>
    <property type="evidence" value="ECO:0007669"/>
    <property type="project" value="TreeGrafter"/>
</dbReference>
<protein>
    <recommendedName>
        <fullName evidence="5">Hexosyltransferase</fullName>
    </recommendedName>
</protein>
<accession>A0A4S4MA11</accession>